<dbReference type="PANTHER" id="PTHR46452:SF1">
    <property type="entry name" value="TRANSCRIPTION INITIATION FACTOR TFIID SUBUNIT 3"/>
    <property type="match status" value="1"/>
</dbReference>
<keyword evidence="3" id="KW-0862">Zinc</keyword>
<dbReference type="OrthoDB" id="436852at2759"/>
<dbReference type="InterPro" id="IPR019786">
    <property type="entry name" value="Zinc_finger_PHD-type_CS"/>
</dbReference>
<evidence type="ECO:0000256" key="4">
    <source>
        <dbReference type="PROSITE-ProRule" id="PRU00146"/>
    </source>
</evidence>
<evidence type="ECO:0000313" key="7">
    <source>
        <dbReference type="EMBL" id="ELU12135.1"/>
    </source>
</evidence>
<feature type="compositionally biased region" description="Pro residues" evidence="5">
    <location>
        <begin position="45"/>
        <end position="57"/>
    </location>
</feature>
<dbReference type="Pfam" id="PF00628">
    <property type="entry name" value="PHD"/>
    <property type="match status" value="1"/>
</dbReference>
<dbReference type="PROSITE" id="PS50016">
    <property type="entry name" value="ZF_PHD_2"/>
    <property type="match status" value="1"/>
</dbReference>
<evidence type="ECO:0000256" key="3">
    <source>
        <dbReference type="ARBA" id="ARBA00022833"/>
    </source>
</evidence>
<accession>R7V8R2</accession>
<evidence type="ECO:0000256" key="1">
    <source>
        <dbReference type="ARBA" id="ARBA00022723"/>
    </source>
</evidence>
<evidence type="ECO:0000259" key="6">
    <source>
        <dbReference type="PROSITE" id="PS50016"/>
    </source>
</evidence>
<feature type="compositionally biased region" description="Low complexity" evidence="5">
    <location>
        <begin position="110"/>
        <end position="124"/>
    </location>
</feature>
<dbReference type="PROSITE" id="PS01359">
    <property type="entry name" value="ZF_PHD_1"/>
    <property type="match status" value="1"/>
</dbReference>
<feature type="compositionally biased region" description="Polar residues" evidence="5">
    <location>
        <begin position="1"/>
        <end position="12"/>
    </location>
</feature>
<reference evidence="8" key="3">
    <citation type="submission" date="2015-06" db="UniProtKB">
        <authorList>
            <consortium name="EnsemblMetazoa"/>
        </authorList>
    </citation>
    <scope>IDENTIFICATION</scope>
</reference>
<keyword evidence="9" id="KW-1185">Reference proteome</keyword>
<reference evidence="9" key="1">
    <citation type="submission" date="2012-12" db="EMBL/GenBank/DDBJ databases">
        <authorList>
            <person name="Hellsten U."/>
            <person name="Grimwood J."/>
            <person name="Chapman J.A."/>
            <person name="Shapiro H."/>
            <person name="Aerts A."/>
            <person name="Otillar R.P."/>
            <person name="Terry A.Y."/>
            <person name="Boore J.L."/>
            <person name="Simakov O."/>
            <person name="Marletaz F."/>
            <person name="Cho S.-J."/>
            <person name="Edsinger-Gonzales E."/>
            <person name="Havlak P."/>
            <person name="Kuo D.-H."/>
            <person name="Larsson T."/>
            <person name="Lv J."/>
            <person name="Arendt D."/>
            <person name="Savage R."/>
            <person name="Osoegawa K."/>
            <person name="de Jong P."/>
            <person name="Lindberg D.R."/>
            <person name="Seaver E.C."/>
            <person name="Weisblat D.A."/>
            <person name="Putnam N.H."/>
            <person name="Grigoriev I.V."/>
            <person name="Rokhsar D.S."/>
        </authorList>
    </citation>
    <scope>NUCLEOTIDE SEQUENCE</scope>
    <source>
        <strain evidence="9">I ESC-2004</strain>
    </source>
</reference>
<keyword evidence="2 4" id="KW-0863">Zinc-finger</keyword>
<name>R7V8R2_CAPTE</name>
<proteinExistence type="predicted"/>
<dbReference type="GO" id="GO:0045944">
    <property type="term" value="P:positive regulation of transcription by RNA polymerase II"/>
    <property type="evidence" value="ECO:0007669"/>
    <property type="project" value="TreeGrafter"/>
</dbReference>
<dbReference type="Gene3D" id="3.30.40.10">
    <property type="entry name" value="Zinc/RING finger domain, C3HC4 (zinc finger)"/>
    <property type="match status" value="1"/>
</dbReference>
<dbReference type="STRING" id="283909.R7V8R2"/>
<evidence type="ECO:0000313" key="8">
    <source>
        <dbReference type="EnsemblMetazoa" id="CapteP175820"/>
    </source>
</evidence>
<dbReference type="InterPro" id="IPR013083">
    <property type="entry name" value="Znf_RING/FYVE/PHD"/>
</dbReference>
<dbReference type="SMART" id="SM00249">
    <property type="entry name" value="PHD"/>
    <property type="match status" value="1"/>
</dbReference>
<feature type="compositionally biased region" description="Low complexity" evidence="5">
    <location>
        <begin position="32"/>
        <end position="44"/>
    </location>
</feature>
<gene>
    <name evidence="7" type="ORF">CAPTEDRAFT_175820</name>
</gene>
<organism evidence="7">
    <name type="scientific">Capitella teleta</name>
    <name type="common">Polychaete worm</name>
    <dbReference type="NCBI Taxonomy" id="283909"/>
    <lineage>
        <taxon>Eukaryota</taxon>
        <taxon>Metazoa</taxon>
        <taxon>Spiralia</taxon>
        <taxon>Lophotrochozoa</taxon>
        <taxon>Annelida</taxon>
        <taxon>Polychaeta</taxon>
        <taxon>Sedentaria</taxon>
        <taxon>Scolecida</taxon>
        <taxon>Capitellidae</taxon>
        <taxon>Capitella</taxon>
    </lineage>
</organism>
<dbReference type="Proteomes" id="UP000014760">
    <property type="component" value="Unassembled WGS sequence"/>
</dbReference>
<protein>
    <recommendedName>
        <fullName evidence="6">PHD-type domain-containing protein</fullName>
    </recommendedName>
</protein>
<evidence type="ECO:0000313" key="9">
    <source>
        <dbReference type="Proteomes" id="UP000014760"/>
    </source>
</evidence>
<dbReference type="EMBL" id="KB296162">
    <property type="protein sequence ID" value="ELU12135.1"/>
    <property type="molecule type" value="Genomic_DNA"/>
</dbReference>
<dbReference type="GO" id="GO:0002039">
    <property type="term" value="F:p53 binding"/>
    <property type="evidence" value="ECO:0007669"/>
    <property type="project" value="TreeGrafter"/>
</dbReference>
<dbReference type="InterPro" id="IPR011011">
    <property type="entry name" value="Znf_FYVE_PHD"/>
</dbReference>
<dbReference type="InterPro" id="IPR001965">
    <property type="entry name" value="Znf_PHD"/>
</dbReference>
<dbReference type="InterPro" id="IPR019787">
    <property type="entry name" value="Znf_PHD-finger"/>
</dbReference>
<dbReference type="CDD" id="cd15522">
    <property type="entry name" value="PHD_TAF3"/>
    <property type="match status" value="1"/>
</dbReference>
<feature type="compositionally biased region" description="Basic and acidic residues" evidence="5">
    <location>
        <begin position="13"/>
        <end position="25"/>
    </location>
</feature>
<reference evidence="7 9" key="2">
    <citation type="journal article" date="2013" name="Nature">
        <title>Insights into bilaterian evolution from three spiralian genomes.</title>
        <authorList>
            <person name="Simakov O."/>
            <person name="Marletaz F."/>
            <person name="Cho S.J."/>
            <person name="Edsinger-Gonzales E."/>
            <person name="Havlak P."/>
            <person name="Hellsten U."/>
            <person name="Kuo D.H."/>
            <person name="Larsson T."/>
            <person name="Lv J."/>
            <person name="Arendt D."/>
            <person name="Savage R."/>
            <person name="Osoegawa K."/>
            <person name="de Jong P."/>
            <person name="Grimwood J."/>
            <person name="Chapman J.A."/>
            <person name="Shapiro H."/>
            <person name="Aerts A."/>
            <person name="Otillar R.P."/>
            <person name="Terry A.Y."/>
            <person name="Boore J.L."/>
            <person name="Grigoriev I.V."/>
            <person name="Lindberg D.R."/>
            <person name="Seaver E.C."/>
            <person name="Weisblat D.A."/>
            <person name="Putnam N.H."/>
            <person name="Rokhsar D.S."/>
        </authorList>
    </citation>
    <scope>NUCLEOTIDE SEQUENCE</scope>
    <source>
        <strain evidence="7 9">I ESC-2004</strain>
    </source>
</reference>
<dbReference type="GO" id="GO:0008270">
    <property type="term" value="F:zinc ion binding"/>
    <property type="evidence" value="ECO:0007669"/>
    <property type="project" value="UniProtKB-KW"/>
</dbReference>
<dbReference type="PANTHER" id="PTHR46452">
    <property type="entry name" value="TRANSCRIPTION INITIATION FACTOR TFIID SUBUNIT 3"/>
    <property type="match status" value="1"/>
</dbReference>
<dbReference type="EMBL" id="AMQN01005508">
    <property type="status" value="NOT_ANNOTATED_CDS"/>
    <property type="molecule type" value="Genomic_DNA"/>
</dbReference>
<sequence length="253" mass="27053">MSHTSSENTSPSKNDEMVSPSRREILSPPSRLPSVHSPLHIPSSPSSPEPSPGPPLPYHALHHTPSTSPSPKRGRIDSVDSFTDLESDIKRKLSRSPVRHLSPPPPRTPSPATSSSSGPVSPGSPEAPLPTPLITQTVAAKAGKGPPASSGVFSETVGKIVDESGQITWICPTCKKADDGSPMIGCDNCDDWYHWFCVGITREPSDEQWYCVRCTRDLGLGKGRGGGRGRKYKRGGGRGGMAFKAKRGRKKVM</sequence>
<dbReference type="HOGENOM" id="CLU_1099375_0_0_1"/>
<keyword evidence="1" id="KW-0479">Metal-binding</keyword>
<dbReference type="AlphaFoldDB" id="R7V8R2"/>
<dbReference type="SUPFAM" id="SSF57903">
    <property type="entry name" value="FYVE/PHD zinc finger"/>
    <property type="match status" value="1"/>
</dbReference>
<feature type="domain" description="PHD-type" evidence="6">
    <location>
        <begin position="168"/>
        <end position="217"/>
    </location>
</feature>
<dbReference type="EnsemblMetazoa" id="CapteT175820">
    <property type="protein sequence ID" value="CapteP175820"/>
    <property type="gene ID" value="CapteG175820"/>
</dbReference>
<dbReference type="GO" id="GO:0005669">
    <property type="term" value="C:transcription factor TFIID complex"/>
    <property type="evidence" value="ECO:0007669"/>
    <property type="project" value="TreeGrafter"/>
</dbReference>
<feature type="region of interest" description="Disordered" evidence="5">
    <location>
        <begin position="1"/>
        <end position="131"/>
    </location>
</feature>
<evidence type="ECO:0000256" key="2">
    <source>
        <dbReference type="ARBA" id="ARBA00022771"/>
    </source>
</evidence>
<evidence type="ECO:0000256" key="5">
    <source>
        <dbReference type="SAM" id="MobiDB-lite"/>
    </source>
</evidence>